<name>A0ABX1S7U0_9PSEU</name>
<evidence type="ECO:0000313" key="5">
    <source>
        <dbReference type="EMBL" id="NMH97629.1"/>
    </source>
</evidence>
<keyword evidence="3" id="KW-0472">Membrane</keyword>
<dbReference type="EMBL" id="JAAXLA010000014">
    <property type="protein sequence ID" value="NMH97629.1"/>
    <property type="molecule type" value="Genomic_DNA"/>
</dbReference>
<dbReference type="InterPro" id="IPR004474">
    <property type="entry name" value="LytR_CpsA_psr"/>
</dbReference>
<dbReference type="PANTHER" id="PTHR33392">
    <property type="entry name" value="POLYISOPRENYL-TEICHOIC ACID--PEPTIDOGLYCAN TEICHOIC ACID TRANSFERASE TAGU"/>
    <property type="match status" value="1"/>
</dbReference>
<keyword evidence="3" id="KW-1133">Transmembrane helix</keyword>
<comment type="caution">
    <text evidence="5">The sequence shown here is derived from an EMBL/GenBank/DDBJ whole genome shotgun (WGS) entry which is preliminary data.</text>
</comment>
<feature type="transmembrane region" description="Helical" evidence="3">
    <location>
        <begin position="22"/>
        <end position="40"/>
    </location>
</feature>
<keyword evidence="3" id="KW-0812">Transmembrane</keyword>
<dbReference type="NCBIfam" id="TIGR00350">
    <property type="entry name" value="lytR_cpsA_psr"/>
    <property type="match status" value="1"/>
</dbReference>
<evidence type="ECO:0000313" key="6">
    <source>
        <dbReference type="Proteomes" id="UP000820669"/>
    </source>
</evidence>
<feature type="domain" description="Cell envelope-related transcriptional attenuator" evidence="4">
    <location>
        <begin position="102"/>
        <end position="270"/>
    </location>
</feature>
<proteinExistence type="inferred from homology"/>
<dbReference type="InterPro" id="IPR050922">
    <property type="entry name" value="LytR/CpsA/Psr_CW_biosynth"/>
</dbReference>
<sequence>MTIPAGTEVPIRRRRAARVARALVALVSALVIAITGYGWFQVHGLVTGLTGADVIAPGARTAEQNILLIGLDSRTDAQGNPLPQDLLAQLHAGASTDGGGLTDTMLLVHIPAGGGSATVISIPRDSYVRIAGGYGTHKINSAFAYGRNTAVDALKGTGMSGPALETQADAAGARTAIATVEQLTGVRITHFAAVNLVGFYDISQAVGGVPVCLLAPVHDELSGADFPAGPQTVQGAAALAFVRQRHGLRNGDLDRVRRQQAFLAGLARTVLSAGTLTDPAALGRLAAALQRAVTIDQGWDLTAFAGQLRLNPGTITFTTIPVGTLALQTPSDGEAVQVDPQEVAAFVRAVDAGSPAPAVPGSAPVAPGPASSGSDLVPPVPRPFTASAPACVN</sequence>
<dbReference type="PANTHER" id="PTHR33392:SF6">
    <property type="entry name" value="POLYISOPRENYL-TEICHOIC ACID--PEPTIDOGLYCAN TEICHOIC ACID TRANSFERASE TAGU"/>
    <property type="match status" value="1"/>
</dbReference>
<gene>
    <name evidence="5" type="ORF">HF526_09930</name>
</gene>
<organism evidence="5 6">
    <name type="scientific">Pseudonocardia acidicola</name>
    <dbReference type="NCBI Taxonomy" id="2724939"/>
    <lineage>
        <taxon>Bacteria</taxon>
        <taxon>Bacillati</taxon>
        <taxon>Actinomycetota</taxon>
        <taxon>Actinomycetes</taxon>
        <taxon>Pseudonocardiales</taxon>
        <taxon>Pseudonocardiaceae</taxon>
        <taxon>Pseudonocardia</taxon>
    </lineage>
</organism>
<evidence type="ECO:0000256" key="1">
    <source>
        <dbReference type="ARBA" id="ARBA00006068"/>
    </source>
</evidence>
<evidence type="ECO:0000256" key="3">
    <source>
        <dbReference type="SAM" id="Phobius"/>
    </source>
</evidence>
<dbReference type="Proteomes" id="UP000820669">
    <property type="component" value="Unassembled WGS sequence"/>
</dbReference>
<dbReference type="RefSeq" id="WP_169381081.1">
    <property type="nucleotide sequence ID" value="NZ_JAAXLA010000014.1"/>
</dbReference>
<keyword evidence="6" id="KW-1185">Reference proteome</keyword>
<protein>
    <submittedName>
        <fullName evidence="5">LCP family protein</fullName>
    </submittedName>
</protein>
<reference evidence="5 6" key="1">
    <citation type="submission" date="2020-04" db="EMBL/GenBank/DDBJ databases">
        <authorList>
            <person name="Klaysubun C."/>
            <person name="Duangmal K."/>
            <person name="Lipun K."/>
        </authorList>
    </citation>
    <scope>NUCLEOTIDE SEQUENCE [LARGE SCALE GENOMIC DNA]</scope>
    <source>
        <strain evidence="5 6">K10HN5</strain>
    </source>
</reference>
<feature type="region of interest" description="Disordered" evidence="2">
    <location>
        <begin position="357"/>
        <end position="381"/>
    </location>
</feature>
<evidence type="ECO:0000256" key="2">
    <source>
        <dbReference type="SAM" id="MobiDB-lite"/>
    </source>
</evidence>
<dbReference type="Gene3D" id="3.40.630.190">
    <property type="entry name" value="LCP protein"/>
    <property type="match status" value="1"/>
</dbReference>
<feature type="compositionally biased region" description="Low complexity" evidence="2">
    <location>
        <begin position="357"/>
        <end position="374"/>
    </location>
</feature>
<dbReference type="Pfam" id="PF03816">
    <property type="entry name" value="LytR_cpsA_psr"/>
    <property type="match status" value="1"/>
</dbReference>
<evidence type="ECO:0000259" key="4">
    <source>
        <dbReference type="Pfam" id="PF03816"/>
    </source>
</evidence>
<comment type="similarity">
    <text evidence="1">Belongs to the LytR/CpsA/Psr (LCP) family.</text>
</comment>
<accession>A0ABX1S7U0</accession>